<name>A0ABQ5F4T2_9ASTR</name>
<dbReference type="InterPro" id="IPR036452">
    <property type="entry name" value="Ribo_hydro-like"/>
</dbReference>
<keyword evidence="1" id="KW-0732">Signal</keyword>
<accession>A0ABQ5F4T2</accession>
<organism evidence="2 3">
    <name type="scientific">Tanacetum coccineum</name>
    <dbReference type="NCBI Taxonomy" id="301880"/>
    <lineage>
        <taxon>Eukaryota</taxon>
        <taxon>Viridiplantae</taxon>
        <taxon>Streptophyta</taxon>
        <taxon>Embryophyta</taxon>
        <taxon>Tracheophyta</taxon>
        <taxon>Spermatophyta</taxon>
        <taxon>Magnoliopsida</taxon>
        <taxon>eudicotyledons</taxon>
        <taxon>Gunneridae</taxon>
        <taxon>Pentapetalae</taxon>
        <taxon>asterids</taxon>
        <taxon>campanulids</taxon>
        <taxon>Asterales</taxon>
        <taxon>Asteraceae</taxon>
        <taxon>Asteroideae</taxon>
        <taxon>Anthemideae</taxon>
        <taxon>Anthemidinae</taxon>
        <taxon>Tanacetum</taxon>
    </lineage>
</organism>
<feature type="signal peptide" evidence="1">
    <location>
        <begin position="1"/>
        <end position="20"/>
    </location>
</feature>
<dbReference type="Proteomes" id="UP001151760">
    <property type="component" value="Unassembled WGS sequence"/>
</dbReference>
<dbReference type="Gene3D" id="3.90.245.10">
    <property type="entry name" value="Ribonucleoside hydrolase-like"/>
    <property type="match status" value="1"/>
</dbReference>
<feature type="non-terminal residue" evidence="2">
    <location>
        <position position="54"/>
    </location>
</feature>
<keyword evidence="2" id="KW-0378">Hydrolase</keyword>
<reference evidence="2" key="1">
    <citation type="journal article" date="2022" name="Int. J. Mol. Sci.">
        <title>Draft Genome of Tanacetum Coccineum: Genomic Comparison of Closely Related Tanacetum-Family Plants.</title>
        <authorList>
            <person name="Yamashiro T."/>
            <person name="Shiraishi A."/>
            <person name="Nakayama K."/>
            <person name="Satake H."/>
        </authorList>
    </citation>
    <scope>NUCLEOTIDE SEQUENCE</scope>
</reference>
<proteinExistence type="predicted"/>
<feature type="chain" id="PRO_5047443071" evidence="1">
    <location>
        <begin position="21"/>
        <end position="54"/>
    </location>
</feature>
<dbReference type="GO" id="GO:0016787">
    <property type="term" value="F:hydrolase activity"/>
    <property type="evidence" value="ECO:0007669"/>
    <property type="project" value="UniProtKB-KW"/>
</dbReference>
<reference evidence="2" key="2">
    <citation type="submission" date="2022-01" db="EMBL/GenBank/DDBJ databases">
        <authorList>
            <person name="Yamashiro T."/>
            <person name="Shiraishi A."/>
            <person name="Satake H."/>
            <person name="Nakayama K."/>
        </authorList>
    </citation>
    <scope>NUCLEOTIDE SEQUENCE</scope>
</reference>
<sequence>MKMLFLWMTSLFLILTMATSTSPYRIVLDTDVDTDDFFAILYLLKLNPSEFDLQ</sequence>
<evidence type="ECO:0000313" key="3">
    <source>
        <dbReference type="Proteomes" id="UP001151760"/>
    </source>
</evidence>
<protein>
    <submittedName>
        <fullName evidence="2">Ribonucleoside hydrolase</fullName>
    </submittedName>
</protein>
<dbReference type="SUPFAM" id="SSF53590">
    <property type="entry name" value="Nucleoside hydrolase"/>
    <property type="match status" value="1"/>
</dbReference>
<comment type="caution">
    <text evidence="2">The sequence shown here is derived from an EMBL/GenBank/DDBJ whole genome shotgun (WGS) entry which is preliminary data.</text>
</comment>
<evidence type="ECO:0000313" key="2">
    <source>
        <dbReference type="EMBL" id="GJT58014.1"/>
    </source>
</evidence>
<gene>
    <name evidence="2" type="ORF">Tco_0993068</name>
</gene>
<evidence type="ECO:0000256" key="1">
    <source>
        <dbReference type="SAM" id="SignalP"/>
    </source>
</evidence>
<dbReference type="EMBL" id="BQNB010016981">
    <property type="protein sequence ID" value="GJT58014.1"/>
    <property type="molecule type" value="Genomic_DNA"/>
</dbReference>
<keyword evidence="3" id="KW-1185">Reference proteome</keyword>